<feature type="region of interest" description="Disordered" evidence="1">
    <location>
        <begin position="152"/>
        <end position="174"/>
    </location>
</feature>
<keyword evidence="3" id="KW-1185">Reference proteome</keyword>
<evidence type="ECO:0000256" key="1">
    <source>
        <dbReference type="SAM" id="MobiDB-lite"/>
    </source>
</evidence>
<reference evidence="2 3" key="1">
    <citation type="submission" date="2023-02" db="EMBL/GenBank/DDBJ databases">
        <title>LHISI_Scaffold_Assembly.</title>
        <authorList>
            <person name="Stuart O.P."/>
            <person name="Cleave R."/>
            <person name="Magrath M.J.L."/>
            <person name="Mikheyev A.S."/>
        </authorList>
    </citation>
    <scope>NUCLEOTIDE SEQUENCE [LARGE SCALE GENOMIC DNA]</scope>
    <source>
        <strain evidence="2">Daus_M_001</strain>
        <tissue evidence="2">Leg muscle</tissue>
    </source>
</reference>
<name>A0ABQ9HIK6_9NEOP</name>
<protein>
    <submittedName>
        <fullName evidence="2">Uncharacterized protein</fullName>
    </submittedName>
</protein>
<dbReference type="PANTHER" id="PTHR10773">
    <property type="entry name" value="DNA-DIRECTED RNA POLYMERASES I, II, AND III SUBUNIT RPABC2"/>
    <property type="match status" value="1"/>
</dbReference>
<sequence length="174" mass="20886">MKSEGCIRGYNLAYKFTVNGQTRKICKTSFTKALDIGDKFIRNPRKKLNSSGALEKEMGRLKHINSHQRIESHYHRAQISREYLEGNLTVAEMYRKPYIRQKKMYKMIFLTEFKISFFKPKKDQCSLCESYKNINEVKEKRMQQYEYHIHQKELSRTEKHNDMMKSKNERDTLA</sequence>
<proteinExistence type="predicted"/>
<dbReference type="PANTHER" id="PTHR10773:SF19">
    <property type="match status" value="1"/>
</dbReference>
<dbReference type="Proteomes" id="UP001159363">
    <property type="component" value="Chromosome 4"/>
</dbReference>
<gene>
    <name evidence="2" type="ORF">PR048_015648</name>
</gene>
<comment type="caution">
    <text evidence="2">The sequence shown here is derived from an EMBL/GenBank/DDBJ whole genome shotgun (WGS) entry which is preliminary data.</text>
</comment>
<evidence type="ECO:0000313" key="3">
    <source>
        <dbReference type="Proteomes" id="UP001159363"/>
    </source>
</evidence>
<organism evidence="2 3">
    <name type="scientific">Dryococelus australis</name>
    <dbReference type="NCBI Taxonomy" id="614101"/>
    <lineage>
        <taxon>Eukaryota</taxon>
        <taxon>Metazoa</taxon>
        <taxon>Ecdysozoa</taxon>
        <taxon>Arthropoda</taxon>
        <taxon>Hexapoda</taxon>
        <taxon>Insecta</taxon>
        <taxon>Pterygota</taxon>
        <taxon>Neoptera</taxon>
        <taxon>Polyneoptera</taxon>
        <taxon>Phasmatodea</taxon>
        <taxon>Verophasmatodea</taxon>
        <taxon>Anareolatae</taxon>
        <taxon>Phasmatidae</taxon>
        <taxon>Eurycanthinae</taxon>
        <taxon>Dryococelus</taxon>
    </lineage>
</organism>
<accession>A0ABQ9HIK6</accession>
<evidence type="ECO:0000313" key="2">
    <source>
        <dbReference type="EMBL" id="KAJ8883793.1"/>
    </source>
</evidence>
<dbReference type="EMBL" id="JARBHB010000005">
    <property type="protein sequence ID" value="KAJ8883793.1"/>
    <property type="molecule type" value="Genomic_DNA"/>
</dbReference>